<name>A0ABS3N7T5_9BACI</name>
<dbReference type="Proteomes" id="UP000663981">
    <property type="component" value="Unassembled WGS sequence"/>
</dbReference>
<evidence type="ECO:0000313" key="1">
    <source>
        <dbReference type="EMBL" id="MBO1514349.1"/>
    </source>
</evidence>
<dbReference type="InterPro" id="IPR043472">
    <property type="entry name" value="Macro_dom-like"/>
</dbReference>
<evidence type="ECO:0000313" key="2">
    <source>
        <dbReference type="Proteomes" id="UP000663981"/>
    </source>
</evidence>
<keyword evidence="2" id="KW-1185">Reference proteome</keyword>
<accession>A0ABS3N7T5</accession>
<protein>
    <submittedName>
        <fullName evidence="1">Uncharacterized protein</fullName>
    </submittedName>
</protein>
<organism evidence="1 2">
    <name type="scientific">Metabacillus bambusae</name>
    <dbReference type="NCBI Taxonomy" id="2795218"/>
    <lineage>
        <taxon>Bacteria</taxon>
        <taxon>Bacillati</taxon>
        <taxon>Bacillota</taxon>
        <taxon>Bacilli</taxon>
        <taxon>Bacillales</taxon>
        <taxon>Bacillaceae</taxon>
        <taxon>Metabacillus</taxon>
    </lineage>
</organism>
<dbReference type="RefSeq" id="WP_207981269.1">
    <property type="nucleotide sequence ID" value="NZ_JAGDEL010000022.1"/>
</dbReference>
<dbReference type="EMBL" id="JAGDEL010000022">
    <property type="protein sequence ID" value="MBO1514349.1"/>
    <property type="molecule type" value="Genomic_DNA"/>
</dbReference>
<gene>
    <name evidence="1" type="ORF">I7822_22245</name>
</gene>
<dbReference type="SUPFAM" id="SSF52949">
    <property type="entry name" value="Macro domain-like"/>
    <property type="match status" value="1"/>
</dbReference>
<reference evidence="1 2" key="1">
    <citation type="submission" date="2021-03" db="EMBL/GenBank/DDBJ databases">
        <title>Whole genome sequence of Metabacillus bambusae BG109.</title>
        <authorList>
            <person name="Jeong J.W."/>
        </authorList>
    </citation>
    <scope>NUCLEOTIDE SEQUENCE [LARGE SCALE GENOMIC DNA]</scope>
    <source>
        <strain evidence="1 2">BG109</strain>
    </source>
</reference>
<comment type="caution">
    <text evidence="1">The sequence shown here is derived from an EMBL/GenBank/DDBJ whole genome shotgun (WGS) entry which is preliminary data.</text>
</comment>
<sequence>MSKDIFQLQAKIIQQLILDTRNGDRYFELLYGDLLSANTDLLVTTVYNSNDGELFNSIKKQLNLVEYAERKIIPLDNGGFIGFIQHPMQHILTVHLNRLEGSVIGNEEFNQIIQSTFSAMAALVYEGYSFKEISLPVIGKKGLDPNEYKGSLQTLIHNAVKYLKYTDTTKTIKYYVNVEEDVPFWESAMNTLFPRNHVNQPNTKEMISNTKVKIVSLIDSFPYTDRTVLKNILIEISKELIKDTQTNYNHLLIKADELVNLLLKDLYKLPEVSIPSSISTFRLTNQEVASLQRQKPISDWYFNYLIMIRQLKDRNYFRSSDLSKNMDEIILFLSILHRVLTLYSDFFKQFYQDKTKEKVCGNVKGKYSKE</sequence>
<proteinExistence type="predicted"/>